<gene>
    <name evidence="1" type="ORF">DPMN_145609</name>
</gene>
<evidence type="ECO:0000313" key="1">
    <source>
        <dbReference type="EMBL" id="KAH3792119.1"/>
    </source>
</evidence>
<organism evidence="1 2">
    <name type="scientific">Dreissena polymorpha</name>
    <name type="common">Zebra mussel</name>
    <name type="synonym">Mytilus polymorpha</name>
    <dbReference type="NCBI Taxonomy" id="45954"/>
    <lineage>
        <taxon>Eukaryota</taxon>
        <taxon>Metazoa</taxon>
        <taxon>Spiralia</taxon>
        <taxon>Lophotrochozoa</taxon>
        <taxon>Mollusca</taxon>
        <taxon>Bivalvia</taxon>
        <taxon>Autobranchia</taxon>
        <taxon>Heteroconchia</taxon>
        <taxon>Euheterodonta</taxon>
        <taxon>Imparidentia</taxon>
        <taxon>Neoheterodontei</taxon>
        <taxon>Myida</taxon>
        <taxon>Dreissenoidea</taxon>
        <taxon>Dreissenidae</taxon>
        <taxon>Dreissena</taxon>
    </lineage>
</organism>
<reference evidence="1" key="1">
    <citation type="journal article" date="2019" name="bioRxiv">
        <title>The Genome of the Zebra Mussel, Dreissena polymorpha: A Resource for Invasive Species Research.</title>
        <authorList>
            <person name="McCartney M.A."/>
            <person name="Auch B."/>
            <person name="Kono T."/>
            <person name="Mallez S."/>
            <person name="Zhang Y."/>
            <person name="Obille A."/>
            <person name="Becker A."/>
            <person name="Abrahante J.E."/>
            <person name="Garbe J."/>
            <person name="Badalamenti J.P."/>
            <person name="Herman A."/>
            <person name="Mangelson H."/>
            <person name="Liachko I."/>
            <person name="Sullivan S."/>
            <person name="Sone E.D."/>
            <person name="Koren S."/>
            <person name="Silverstein K.A.T."/>
            <person name="Beckman K.B."/>
            <person name="Gohl D.M."/>
        </authorList>
    </citation>
    <scope>NUCLEOTIDE SEQUENCE</scope>
    <source>
        <strain evidence="1">Duluth1</strain>
        <tissue evidence="1">Whole animal</tissue>
    </source>
</reference>
<protein>
    <submittedName>
        <fullName evidence="1">Uncharacterized protein</fullName>
    </submittedName>
</protein>
<evidence type="ECO:0000313" key="2">
    <source>
        <dbReference type="Proteomes" id="UP000828390"/>
    </source>
</evidence>
<name>A0A9D4F6D0_DREPO</name>
<accession>A0A9D4F6D0</accession>
<keyword evidence="2" id="KW-1185">Reference proteome</keyword>
<dbReference type="EMBL" id="JAIWYP010000007">
    <property type="protein sequence ID" value="KAH3792119.1"/>
    <property type="molecule type" value="Genomic_DNA"/>
</dbReference>
<proteinExistence type="predicted"/>
<reference evidence="1" key="2">
    <citation type="submission" date="2020-11" db="EMBL/GenBank/DDBJ databases">
        <authorList>
            <person name="McCartney M.A."/>
            <person name="Auch B."/>
            <person name="Kono T."/>
            <person name="Mallez S."/>
            <person name="Becker A."/>
            <person name="Gohl D.M."/>
            <person name="Silverstein K.A.T."/>
            <person name="Koren S."/>
            <person name="Bechman K.B."/>
            <person name="Herman A."/>
            <person name="Abrahante J.E."/>
            <person name="Garbe J."/>
        </authorList>
    </citation>
    <scope>NUCLEOTIDE SEQUENCE</scope>
    <source>
        <strain evidence="1">Duluth1</strain>
        <tissue evidence="1">Whole animal</tissue>
    </source>
</reference>
<sequence>MLEKRRKSSLVLVSCRRAHIHWSSISVHRDSHNRTSILPHTSQLRLPQLDMCPVCLKRVGLVFSLN</sequence>
<dbReference type="AlphaFoldDB" id="A0A9D4F6D0"/>
<comment type="caution">
    <text evidence="1">The sequence shown here is derived from an EMBL/GenBank/DDBJ whole genome shotgun (WGS) entry which is preliminary data.</text>
</comment>
<dbReference type="Proteomes" id="UP000828390">
    <property type="component" value="Unassembled WGS sequence"/>
</dbReference>